<dbReference type="RefSeq" id="WP_002585782.1">
    <property type="nucleotide sequence ID" value="NZ_KB851021.1"/>
</dbReference>
<dbReference type="GeneID" id="57963351"/>
<dbReference type="SUPFAM" id="SSF56796">
    <property type="entry name" value="Dehydroquinate synthase-like"/>
    <property type="match status" value="1"/>
</dbReference>
<dbReference type="HOGENOM" id="CLU_3023970_0_0_9"/>
<dbReference type="Gene3D" id="3.40.50.1970">
    <property type="match status" value="1"/>
</dbReference>
<dbReference type="Proteomes" id="UP000013085">
    <property type="component" value="Unassembled WGS sequence"/>
</dbReference>
<evidence type="ECO:0008006" key="3">
    <source>
        <dbReference type="Google" id="ProtNLM"/>
    </source>
</evidence>
<proteinExistence type="predicted"/>
<name>A0A0E2HAI1_9FIRM</name>
<sequence>MANTFIAPGQIISGSRTLDMAADTMAKMGKKALVVTDDVMKNLCALSVPQGIYLF</sequence>
<evidence type="ECO:0000313" key="2">
    <source>
        <dbReference type="Proteomes" id="UP000013085"/>
    </source>
</evidence>
<protein>
    <recommendedName>
        <fullName evidence="3">Alcohol dehydrogenase iron-type/glycerol dehydrogenase GldA domain-containing protein</fullName>
    </recommendedName>
</protein>
<dbReference type="PATRIC" id="fig|999408.3.peg.2864"/>
<organism evidence="1 2">
    <name type="scientific">[Clostridium] clostridioforme 90A8</name>
    <dbReference type="NCBI Taxonomy" id="999408"/>
    <lineage>
        <taxon>Bacteria</taxon>
        <taxon>Bacillati</taxon>
        <taxon>Bacillota</taxon>
        <taxon>Clostridia</taxon>
        <taxon>Lachnospirales</taxon>
        <taxon>Lachnospiraceae</taxon>
        <taxon>Enterocloster</taxon>
    </lineage>
</organism>
<comment type="caution">
    <text evidence="1">The sequence shown here is derived from an EMBL/GenBank/DDBJ whole genome shotgun (WGS) entry which is preliminary data.</text>
</comment>
<gene>
    <name evidence="1" type="ORF">HMPREF1090_02648</name>
</gene>
<dbReference type="AlphaFoldDB" id="A0A0E2HAI1"/>
<accession>A0A0E2HAI1</accession>
<dbReference type="EMBL" id="AGYR01000029">
    <property type="protein sequence ID" value="ENZ13753.1"/>
    <property type="molecule type" value="Genomic_DNA"/>
</dbReference>
<reference evidence="1 2" key="1">
    <citation type="submission" date="2013-01" db="EMBL/GenBank/DDBJ databases">
        <title>The Genome Sequence of Clostridium clostridioforme 90A8.</title>
        <authorList>
            <consortium name="The Broad Institute Genome Sequencing Platform"/>
            <person name="Earl A."/>
            <person name="Ward D."/>
            <person name="Feldgarden M."/>
            <person name="Gevers D."/>
            <person name="Courvalin P."/>
            <person name="Lambert T."/>
            <person name="Walker B."/>
            <person name="Young S.K."/>
            <person name="Zeng Q."/>
            <person name="Gargeya S."/>
            <person name="Fitzgerald M."/>
            <person name="Haas B."/>
            <person name="Abouelleil A."/>
            <person name="Alvarado L."/>
            <person name="Arachchi H.M."/>
            <person name="Berlin A.M."/>
            <person name="Chapman S.B."/>
            <person name="Dewar J."/>
            <person name="Goldberg J."/>
            <person name="Griggs A."/>
            <person name="Gujja S."/>
            <person name="Hansen M."/>
            <person name="Howarth C."/>
            <person name="Imamovic A."/>
            <person name="Larimer J."/>
            <person name="McCowan C."/>
            <person name="Murphy C."/>
            <person name="Neiman D."/>
            <person name="Pearson M."/>
            <person name="Priest M."/>
            <person name="Roberts A."/>
            <person name="Saif S."/>
            <person name="Shea T."/>
            <person name="Sisk P."/>
            <person name="Sykes S."/>
            <person name="Wortman J."/>
            <person name="Nusbaum C."/>
            <person name="Birren B."/>
        </authorList>
    </citation>
    <scope>NUCLEOTIDE SEQUENCE [LARGE SCALE GENOMIC DNA]</scope>
    <source>
        <strain evidence="1 2">90A8</strain>
    </source>
</reference>
<evidence type="ECO:0000313" key="1">
    <source>
        <dbReference type="EMBL" id="ENZ13753.1"/>
    </source>
</evidence>